<keyword evidence="3" id="KW-1185">Reference proteome</keyword>
<evidence type="ECO:0000313" key="2">
    <source>
        <dbReference type="EMBL" id="QCP13255.1"/>
    </source>
</evidence>
<reference evidence="2 3" key="1">
    <citation type="submission" date="2019-05" db="EMBL/GenBank/DDBJ databases">
        <title>Draft Genome Sequences of Six Type Strains of the Genus Massilia.</title>
        <authorList>
            <person name="Miess H."/>
            <person name="Frediansyhah A."/>
            <person name="Gross H."/>
        </authorList>
    </citation>
    <scope>NUCLEOTIDE SEQUENCE [LARGE SCALE GENOMIC DNA]</scope>
    <source>
        <strain evidence="2 3">DSMZ 26121</strain>
    </source>
</reference>
<dbReference type="Proteomes" id="UP000298763">
    <property type="component" value="Chromosome"/>
</dbReference>
<protein>
    <submittedName>
        <fullName evidence="1">Uncharacterized protein</fullName>
    </submittedName>
</protein>
<name>A0A4P8HXR2_9BURK</name>
<dbReference type="AlphaFoldDB" id="A0A4P8HXR2"/>
<sequence length="280" mass="32122">MQHIREESRSITFTRANPEEVFLIGSEHLSFLSDVRLSFWCISTFPTPQVQTSAIADLRVYFNGKDISRDLAGAIAKALDFLAGSRAQYEKAMNRWISILEHESAIIGLSRSMIDEQKRLASEFVKKDWREFFLTLRTEGFGYRGALHPLHFLFREISIPPLSLRDILYPESADDDYPLNSIDDIRLVFANGPSRIYQAGYMPIALQYEGYMYCKVKCVLDDSWEKEMSQRLTDLSLQVANISDQMLELKSTYQEFELRAAEFKSIADGIEAALNESSPR</sequence>
<evidence type="ECO:0000313" key="4">
    <source>
        <dbReference type="Proteomes" id="UP000584325"/>
    </source>
</evidence>
<dbReference type="RefSeq" id="WP_137316046.1">
    <property type="nucleotide sequence ID" value="NZ_CP040017.1"/>
</dbReference>
<dbReference type="EMBL" id="CP040017">
    <property type="protein sequence ID" value="QCP13255.1"/>
    <property type="molecule type" value="Genomic_DNA"/>
</dbReference>
<dbReference type="Proteomes" id="UP000584325">
    <property type="component" value="Unassembled WGS sequence"/>
</dbReference>
<gene>
    <name evidence="2" type="ORF">FCL38_24610</name>
    <name evidence="1" type="ORF">FHS02_005348</name>
</gene>
<evidence type="ECO:0000313" key="3">
    <source>
        <dbReference type="Proteomes" id="UP000298763"/>
    </source>
</evidence>
<dbReference type="EMBL" id="JACHXS010000013">
    <property type="protein sequence ID" value="MBB3224483.1"/>
    <property type="molecule type" value="Genomic_DNA"/>
</dbReference>
<organism evidence="1 4">
    <name type="scientific">Pseudoduganella umbonata</name>
    <dbReference type="NCBI Taxonomy" id="864828"/>
    <lineage>
        <taxon>Bacteria</taxon>
        <taxon>Pseudomonadati</taxon>
        <taxon>Pseudomonadota</taxon>
        <taxon>Betaproteobacteria</taxon>
        <taxon>Burkholderiales</taxon>
        <taxon>Oxalobacteraceae</taxon>
        <taxon>Telluria group</taxon>
        <taxon>Pseudoduganella</taxon>
    </lineage>
</organism>
<evidence type="ECO:0000313" key="1">
    <source>
        <dbReference type="EMBL" id="MBB3224483.1"/>
    </source>
</evidence>
<reference evidence="1 4" key="2">
    <citation type="submission" date="2020-08" db="EMBL/GenBank/DDBJ databases">
        <title>Genomic Encyclopedia of Type Strains, Phase III (KMG-III): the genomes of soil and plant-associated and newly described type strains.</title>
        <authorList>
            <person name="Whitman W."/>
        </authorList>
    </citation>
    <scope>NUCLEOTIDE SEQUENCE [LARGE SCALE GENOMIC DNA]</scope>
    <source>
        <strain evidence="1 4">CECT 7753</strain>
    </source>
</reference>
<accession>A0A4P8HXR2</accession>
<proteinExistence type="predicted"/>